<name>A0A8H7Z5V8_AJECA</name>
<dbReference type="EMBL" id="JAEVHI010000001">
    <property type="protein sequence ID" value="KAG5303191.1"/>
    <property type="molecule type" value="Genomic_DNA"/>
</dbReference>
<proteinExistence type="predicted"/>
<feature type="region of interest" description="Disordered" evidence="1">
    <location>
        <begin position="52"/>
        <end position="75"/>
    </location>
</feature>
<evidence type="ECO:0000256" key="1">
    <source>
        <dbReference type="SAM" id="MobiDB-lite"/>
    </source>
</evidence>
<evidence type="ECO:0000313" key="2">
    <source>
        <dbReference type="EMBL" id="KAG5303191.1"/>
    </source>
</evidence>
<feature type="compositionally biased region" description="Basic and acidic residues" evidence="1">
    <location>
        <begin position="52"/>
        <end position="66"/>
    </location>
</feature>
<dbReference type="AlphaFoldDB" id="A0A8H7Z5V8"/>
<evidence type="ECO:0000313" key="3">
    <source>
        <dbReference type="Proteomes" id="UP000670092"/>
    </source>
</evidence>
<protein>
    <submittedName>
        <fullName evidence="2">Uncharacterized protein</fullName>
    </submittedName>
</protein>
<accession>A0A8H7Z5V8</accession>
<reference evidence="2 3" key="1">
    <citation type="submission" date="2021-01" db="EMBL/GenBank/DDBJ databases">
        <title>Chromosome-level genome assembly of a human fungal pathogen reveals clustering of transcriptionally co-regulated genes.</title>
        <authorList>
            <person name="Voorhies M."/>
            <person name="Cohen S."/>
            <person name="Shea T.P."/>
            <person name="Petrus S."/>
            <person name="Munoz J.F."/>
            <person name="Poplawski S."/>
            <person name="Goldman W.E."/>
            <person name="Michael T."/>
            <person name="Cuomo C.A."/>
            <person name="Sil A."/>
            <person name="Beyhan S."/>
        </authorList>
    </citation>
    <scope>NUCLEOTIDE SEQUENCE [LARGE SCALE GENOMIC DNA]</scope>
    <source>
        <strain evidence="2 3">G184AR</strain>
    </source>
</reference>
<comment type="caution">
    <text evidence="2">The sequence shown here is derived from an EMBL/GenBank/DDBJ whole genome shotgun (WGS) entry which is preliminary data.</text>
</comment>
<gene>
    <name evidence="2" type="ORF">I7I52_01109</name>
</gene>
<dbReference type="VEuPathDB" id="FungiDB:I7I52_01109"/>
<sequence length="75" mass="8186">MVLALFHAGRVLGARTTLTGLWLAAETDLTSWATGRVCGALKDHPLPHDCCRQDGDETRAPRDIQNKTKSLSVEL</sequence>
<organism evidence="2 3">
    <name type="scientific">Ajellomyces capsulatus</name>
    <name type="common">Darling's disease fungus</name>
    <name type="synonym">Histoplasma capsulatum</name>
    <dbReference type="NCBI Taxonomy" id="5037"/>
    <lineage>
        <taxon>Eukaryota</taxon>
        <taxon>Fungi</taxon>
        <taxon>Dikarya</taxon>
        <taxon>Ascomycota</taxon>
        <taxon>Pezizomycotina</taxon>
        <taxon>Eurotiomycetes</taxon>
        <taxon>Eurotiomycetidae</taxon>
        <taxon>Onygenales</taxon>
        <taxon>Ajellomycetaceae</taxon>
        <taxon>Histoplasma</taxon>
    </lineage>
</organism>
<dbReference type="Proteomes" id="UP000670092">
    <property type="component" value="Unassembled WGS sequence"/>
</dbReference>